<reference evidence="1 2" key="1">
    <citation type="submission" date="2022-01" db="EMBL/GenBank/DDBJ databases">
        <title>A chromosomal length assembly of Cordylochernes scorpioides.</title>
        <authorList>
            <person name="Zeh D."/>
            <person name="Zeh J."/>
        </authorList>
    </citation>
    <scope>NUCLEOTIDE SEQUENCE [LARGE SCALE GENOMIC DNA]</scope>
    <source>
        <strain evidence="1">IN4F17</strain>
        <tissue evidence="1">Whole Body</tissue>
    </source>
</reference>
<evidence type="ECO:0000313" key="1">
    <source>
        <dbReference type="EMBL" id="UYV64485.1"/>
    </source>
</evidence>
<name>A0ABY6KB68_9ARAC</name>
<proteinExistence type="predicted"/>
<dbReference type="Proteomes" id="UP001235939">
    <property type="component" value="Chromosome 03"/>
</dbReference>
<protein>
    <submittedName>
        <fullName evidence="1">Uncharacterized protein</fullName>
    </submittedName>
</protein>
<gene>
    <name evidence="1" type="ORF">LAZ67_3000927</name>
</gene>
<evidence type="ECO:0000313" key="2">
    <source>
        <dbReference type="Proteomes" id="UP001235939"/>
    </source>
</evidence>
<accession>A0ABY6KB68</accession>
<keyword evidence="2" id="KW-1185">Reference proteome</keyword>
<dbReference type="EMBL" id="CP092865">
    <property type="protein sequence ID" value="UYV64485.1"/>
    <property type="molecule type" value="Genomic_DNA"/>
</dbReference>
<organism evidence="1 2">
    <name type="scientific">Cordylochernes scorpioides</name>
    <dbReference type="NCBI Taxonomy" id="51811"/>
    <lineage>
        <taxon>Eukaryota</taxon>
        <taxon>Metazoa</taxon>
        <taxon>Ecdysozoa</taxon>
        <taxon>Arthropoda</taxon>
        <taxon>Chelicerata</taxon>
        <taxon>Arachnida</taxon>
        <taxon>Pseudoscorpiones</taxon>
        <taxon>Cheliferoidea</taxon>
        <taxon>Chernetidae</taxon>
        <taxon>Cordylochernes</taxon>
    </lineage>
</organism>
<sequence length="101" mass="10710">MKSYVAFSRHSASPEAVAVSARVAATLGRGQAKSLVAEFILNLGFPDGRFGTPGVLCPGVVAYVLSHRVAEMETADCGGTARLTSLSHRRYCWFYGGTIGE</sequence>